<dbReference type="Proteomes" id="UP001300502">
    <property type="component" value="Unassembled WGS sequence"/>
</dbReference>
<comment type="caution">
    <text evidence="3">The sequence shown here is derived from an EMBL/GenBank/DDBJ whole genome shotgun (WGS) entry which is preliminary data.</text>
</comment>
<evidence type="ECO:0000313" key="4">
    <source>
        <dbReference type="Proteomes" id="UP001300502"/>
    </source>
</evidence>
<evidence type="ECO:0000256" key="1">
    <source>
        <dbReference type="SAM" id="MobiDB-lite"/>
    </source>
</evidence>
<organism evidence="3 4">
    <name type="scientific">Galdieria yellowstonensis</name>
    <dbReference type="NCBI Taxonomy" id="3028027"/>
    <lineage>
        <taxon>Eukaryota</taxon>
        <taxon>Rhodophyta</taxon>
        <taxon>Bangiophyceae</taxon>
        <taxon>Galdieriales</taxon>
        <taxon>Galdieriaceae</taxon>
        <taxon>Galdieria</taxon>
    </lineage>
</organism>
<evidence type="ECO:0000313" key="3">
    <source>
        <dbReference type="EMBL" id="KAK4526455.1"/>
    </source>
</evidence>
<keyword evidence="2" id="KW-0812">Transmembrane</keyword>
<reference evidence="3 4" key="1">
    <citation type="submission" date="2022-07" db="EMBL/GenBank/DDBJ databases">
        <title>Genome-wide signatures of adaptation to extreme environments.</title>
        <authorList>
            <person name="Cho C.H."/>
            <person name="Yoon H.S."/>
        </authorList>
    </citation>
    <scope>NUCLEOTIDE SEQUENCE [LARGE SCALE GENOMIC DNA]</scope>
    <source>
        <strain evidence="3 4">108.79 E11</strain>
    </source>
</reference>
<dbReference type="AlphaFoldDB" id="A0AAV9IG77"/>
<feature type="compositionally biased region" description="Basic and acidic residues" evidence="1">
    <location>
        <begin position="111"/>
        <end position="129"/>
    </location>
</feature>
<keyword evidence="2" id="KW-1133">Transmembrane helix</keyword>
<protein>
    <submittedName>
        <fullName evidence="3">Uncharacterized protein</fullName>
    </submittedName>
</protein>
<evidence type="ECO:0000256" key="2">
    <source>
        <dbReference type="SAM" id="Phobius"/>
    </source>
</evidence>
<proteinExistence type="predicted"/>
<dbReference type="EMBL" id="JANCYU010000040">
    <property type="protein sequence ID" value="KAK4526455.1"/>
    <property type="molecule type" value="Genomic_DNA"/>
</dbReference>
<keyword evidence="4" id="KW-1185">Reference proteome</keyword>
<feature type="region of interest" description="Disordered" evidence="1">
    <location>
        <begin position="107"/>
        <end position="129"/>
    </location>
</feature>
<keyword evidence="2" id="KW-0472">Membrane</keyword>
<gene>
    <name evidence="3" type="ORF">GAYE_SCF24G4371</name>
</gene>
<sequence length="129" mass="14510">MSDLLWRSKWWRYIVAITKGNPKMMAAVSITCIGTFVGVAWVAQKSTEKLKTPLTEIKNTNITRREQQRYAKAGEEAYASLVLSHVGPDKMPPEHLAKATIPLPPIGWHPKAIERDEKKSREAIPKSST</sequence>
<accession>A0AAV9IG77</accession>
<name>A0AAV9IG77_9RHOD</name>
<feature type="transmembrane region" description="Helical" evidence="2">
    <location>
        <begin position="24"/>
        <end position="43"/>
    </location>
</feature>